<keyword evidence="2" id="KW-1185">Reference proteome</keyword>
<sequence>MPLFIGCIGKNAMCGHCSSPLRKPLFLDRISGVRNSLVLSGRTSATTIRDVFIYRSGKAAQV</sequence>
<evidence type="ECO:0000313" key="1">
    <source>
        <dbReference type="EMBL" id="GAA49653.1"/>
    </source>
</evidence>
<name>G7Y9L8_CLOSI</name>
<proteinExistence type="predicted"/>
<dbReference type="EMBL" id="DF142974">
    <property type="protein sequence ID" value="GAA49653.1"/>
    <property type="molecule type" value="Genomic_DNA"/>
</dbReference>
<reference evidence="1" key="1">
    <citation type="journal article" date="2011" name="Genome Biol.">
        <title>The draft genome of the carcinogenic human liver fluke Clonorchis sinensis.</title>
        <authorList>
            <person name="Wang X."/>
            <person name="Chen W."/>
            <person name="Huang Y."/>
            <person name="Sun J."/>
            <person name="Men J."/>
            <person name="Liu H."/>
            <person name="Luo F."/>
            <person name="Guo L."/>
            <person name="Lv X."/>
            <person name="Deng C."/>
            <person name="Zhou C."/>
            <person name="Fan Y."/>
            <person name="Li X."/>
            <person name="Huang L."/>
            <person name="Hu Y."/>
            <person name="Liang C."/>
            <person name="Hu X."/>
            <person name="Xu J."/>
            <person name="Yu X."/>
        </authorList>
    </citation>
    <scope>NUCLEOTIDE SEQUENCE [LARGE SCALE GENOMIC DNA]</scope>
    <source>
        <strain evidence="1">Henan</strain>
    </source>
</reference>
<dbReference type="AlphaFoldDB" id="G7Y9L8"/>
<organism evidence="1 2">
    <name type="scientific">Clonorchis sinensis</name>
    <name type="common">Chinese liver fluke</name>
    <dbReference type="NCBI Taxonomy" id="79923"/>
    <lineage>
        <taxon>Eukaryota</taxon>
        <taxon>Metazoa</taxon>
        <taxon>Spiralia</taxon>
        <taxon>Lophotrochozoa</taxon>
        <taxon>Platyhelminthes</taxon>
        <taxon>Trematoda</taxon>
        <taxon>Digenea</taxon>
        <taxon>Opisthorchiida</taxon>
        <taxon>Opisthorchiata</taxon>
        <taxon>Opisthorchiidae</taxon>
        <taxon>Clonorchis</taxon>
    </lineage>
</organism>
<dbReference type="Proteomes" id="UP000008909">
    <property type="component" value="Unassembled WGS sequence"/>
</dbReference>
<reference key="2">
    <citation type="submission" date="2011-10" db="EMBL/GenBank/DDBJ databases">
        <title>The genome and transcriptome sequence of Clonorchis sinensis provide insights into the carcinogenic liver fluke.</title>
        <authorList>
            <person name="Wang X."/>
            <person name="Huang Y."/>
            <person name="Chen W."/>
            <person name="Liu H."/>
            <person name="Guo L."/>
            <person name="Chen Y."/>
            <person name="Luo F."/>
            <person name="Zhou W."/>
            <person name="Sun J."/>
            <person name="Mao Q."/>
            <person name="Liang P."/>
            <person name="Zhou C."/>
            <person name="Tian Y."/>
            <person name="Men J."/>
            <person name="Lv X."/>
            <person name="Huang L."/>
            <person name="Zhou J."/>
            <person name="Hu Y."/>
            <person name="Li R."/>
            <person name="Zhang F."/>
            <person name="Lei H."/>
            <person name="Li X."/>
            <person name="Hu X."/>
            <person name="Liang C."/>
            <person name="Xu J."/>
            <person name="Wu Z."/>
            <person name="Yu X."/>
        </authorList>
    </citation>
    <scope>NUCLEOTIDE SEQUENCE</scope>
    <source>
        <strain>Henan</strain>
    </source>
</reference>
<accession>G7Y9L8</accession>
<evidence type="ECO:0000313" key="2">
    <source>
        <dbReference type="Proteomes" id="UP000008909"/>
    </source>
</evidence>
<protein>
    <submittedName>
        <fullName evidence="1">Uncharacterized protein</fullName>
    </submittedName>
</protein>
<gene>
    <name evidence="1" type="ORF">CLF_103357</name>
</gene>